<evidence type="ECO:0000313" key="1">
    <source>
        <dbReference type="EMBL" id="GKX67320.1"/>
    </source>
</evidence>
<name>A0ACB5RDH4_9CLOT</name>
<evidence type="ECO:0000313" key="2">
    <source>
        <dbReference type="Proteomes" id="UP001058074"/>
    </source>
</evidence>
<accession>A0ACB5RDH4</accession>
<dbReference type="EMBL" id="BROD01000001">
    <property type="protein sequence ID" value="GKX67320.1"/>
    <property type="molecule type" value="Genomic_DNA"/>
</dbReference>
<sequence>MKIDLHLHTSERSKCSIATEEQQIKAAISYGLDAIVISDHNKLVPVQHIEELNEKYKPFKIFGGIEITIHGNNNMNEDILVIGLHDEILQEKTWTYEEVYNFVKSRGGYIALNHPFRYSEEVNIDIERCIPDAIEVHSTNISRLDEQLITDLAKRLGSKLICNSDAHNIIHTGIYYNDIGGNPKNDKELVEKLLAGEYKLCKDDKRVDEHNKQVKEREDFIKELIKQGKTAEDYCKITGSWAGPFEKVARGKSYEI</sequence>
<reference evidence="1" key="1">
    <citation type="journal article" date="2025" name="Int. J. Syst. Evol. Microbiol.">
        <title>Inconstantimicrobium mannanitabidum sp. nov., a novel member of the family Clostridiaceae isolated from anoxic soil under the treatment of reductive soil disinfestation.</title>
        <authorList>
            <person name="Ueki A."/>
            <person name="Tonouchi A."/>
            <person name="Honma S."/>
            <person name="Kaku N."/>
            <person name="Ueki K."/>
        </authorList>
    </citation>
    <scope>NUCLEOTIDE SEQUENCE</scope>
    <source>
        <strain evidence="1">TW13</strain>
    </source>
</reference>
<gene>
    <name evidence="1" type="ORF">rsdtw13_25780</name>
</gene>
<keyword evidence="2" id="KW-1185">Reference proteome</keyword>
<dbReference type="Proteomes" id="UP001058074">
    <property type="component" value="Unassembled WGS sequence"/>
</dbReference>
<organism evidence="1 2">
    <name type="scientific">Inconstantimicrobium mannanitabidum</name>
    <dbReference type="NCBI Taxonomy" id="1604901"/>
    <lineage>
        <taxon>Bacteria</taxon>
        <taxon>Bacillati</taxon>
        <taxon>Bacillota</taxon>
        <taxon>Clostridia</taxon>
        <taxon>Eubacteriales</taxon>
        <taxon>Clostridiaceae</taxon>
        <taxon>Inconstantimicrobium</taxon>
    </lineage>
</organism>
<protein>
    <submittedName>
        <fullName evidence="1">Uncharacterized protein</fullName>
    </submittedName>
</protein>
<comment type="caution">
    <text evidence="1">The sequence shown here is derived from an EMBL/GenBank/DDBJ whole genome shotgun (WGS) entry which is preliminary data.</text>
</comment>
<proteinExistence type="predicted"/>